<evidence type="ECO:0000313" key="2">
    <source>
        <dbReference type="Proteomes" id="UP000315700"/>
    </source>
</evidence>
<gene>
    <name evidence="1" type="ORF">Pan44_16650</name>
</gene>
<dbReference type="Proteomes" id="UP000315700">
    <property type="component" value="Chromosome"/>
</dbReference>
<dbReference type="InParanoid" id="A0A517SBZ6"/>
<dbReference type="Pfam" id="PF06727">
    <property type="entry name" value="DUF1207"/>
    <property type="match status" value="1"/>
</dbReference>
<dbReference type="InterPro" id="IPR009599">
    <property type="entry name" value="DUF1207"/>
</dbReference>
<protein>
    <recommendedName>
        <fullName evidence="3">DUF1207 domain-containing protein</fullName>
    </recommendedName>
</protein>
<organism evidence="1 2">
    <name type="scientific">Caulifigura coniformis</name>
    <dbReference type="NCBI Taxonomy" id="2527983"/>
    <lineage>
        <taxon>Bacteria</taxon>
        <taxon>Pseudomonadati</taxon>
        <taxon>Planctomycetota</taxon>
        <taxon>Planctomycetia</taxon>
        <taxon>Planctomycetales</taxon>
        <taxon>Planctomycetaceae</taxon>
        <taxon>Caulifigura</taxon>
    </lineage>
</organism>
<dbReference type="AlphaFoldDB" id="A0A517SBZ6"/>
<keyword evidence="2" id="KW-1185">Reference proteome</keyword>
<dbReference type="EMBL" id="CP036271">
    <property type="protein sequence ID" value="QDT53642.1"/>
    <property type="molecule type" value="Genomic_DNA"/>
</dbReference>
<name>A0A517SBZ6_9PLAN</name>
<proteinExistence type="predicted"/>
<accession>A0A517SBZ6</accession>
<sequence>MDGLTAIKHWIGPLVVLTASLASHPAARAEFPQPASGRDAAAQQRDWTTTAAGFSTFQSEDVATADASIPARSYESSRIELAQAVAGNSDDHWQLAPVGLLYKSYLAGAKEARISTVWMQDSKRGLIWENALGGRVGVVRYGTEDVLHPEGWQFDIEGAALPRVIPQDPSSPLEAVDFRVGLLSTWRYGDTAVKAGYYHLSSHAGDEFLINNPAFVRINYVRDAGIIGITQYFLEDFSVYGELAYAFNAEDGAEPLEFQYGVQYSPMTTGWPGAPFAAINGHTREDYNWATSLTVQSGWQWRSAKTNHTFRVGMQYYRGPSLQWELGDRKENMLGGGIWYDF</sequence>
<dbReference type="RefSeq" id="WP_145029008.1">
    <property type="nucleotide sequence ID" value="NZ_CP036271.1"/>
</dbReference>
<dbReference type="KEGG" id="ccos:Pan44_16650"/>
<dbReference type="OrthoDB" id="238106at2"/>
<reference evidence="1 2" key="1">
    <citation type="submission" date="2019-02" db="EMBL/GenBank/DDBJ databases">
        <title>Deep-cultivation of Planctomycetes and their phenomic and genomic characterization uncovers novel biology.</title>
        <authorList>
            <person name="Wiegand S."/>
            <person name="Jogler M."/>
            <person name="Boedeker C."/>
            <person name="Pinto D."/>
            <person name="Vollmers J."/>
            <person name="Rivas-Marin E."/>
            <person name="Kohn T."/>
            <person name="Peeters S.H."/>
            <person name="Heuer A."/>
            <person name="Rast P."/>
            <person name="Oberbeckmann S."/>
            <person name="Bunk B."/>
            <person name="Jeske O."/>
            <person name="Meyerdierks A."/>
            <person name="Storesund J.E."/>
            <person name="Kallscheuer N."/>
            <person name="Luecker S."/>
            <person name="Lage O.M."/>
            <person name="Pohl T."/>
            <person name="Merkel B.J."/>
            <person name="Hornburger P."/>
            <person name="Mueller R.-W."/>
            <person name="Bruemmer F."/>
            <person name="Labrenz M."/>
            <person name="Spormann A.M."/>
            <person name="Op den Camp H."/>
            <person name="Overmann J."/>
            <person name="Amann R."/>
            <person name="Jetten M.S.M."/>
            <person name="Mascher T."/>
            <person name="Medema M.H."/>
            <person name="Devos D.P."/>
            <person name="Kaster A.-K."/>
            <person name="Ovreas L."/>
            <person name="Rohde M."/>
            <person name="Galperin M.Y."/>
            <person name="Jogler C."/>
        </authorList>
    </citation>
    <scope>NUCLEOTIDE SEQUENCE [LARGE SCALE GENOMIC DNA]</scope>
    <source>
        <strain evidence="1 2">Pan44</strain>
    </source>
</reference>
<evidence type="ECO:0000313" key="1">
    <source>
        <dbReference type="EMBL" id="QDT53642.1"/>
    </source>
</evidence>
<evidence type="ECO:0008006" key="3">
    <source>
        <dbReference type="Google" id="ProtNLM"/>
    </source>
</evidence>